<dbReference type="PANTHER" id="PTHR10625:SF10">
    <property type="entry name" value="HISTONE DEACETYLASE HDAC1"/>
    <property type="match status" value="1"/>
</dbReference>
<comment type="caution">
    <text evidence="3">The sequence shown here is derived from an EMBL/GenBank/DDBJ whole genome shotgun (WGS) entry which is preliminary data.</text>
</comment>
<dbReference type="InterPro" id="IPR023696">
    <property type="entry name" value="Ureohydrolase_dom_sf"/>
</dbReference>
<evidence type="ECO:0000313" key="4">
    <source>
        <dbReference type="Proteomes" id="UP001596364"/>
    </source>
</evidence>
<dbReference type="Pfam" id="PF00850">
    <property type="entry name" value="Hist_deacetyl"/>
    <property type="match status" value="1"/>
</dbReference>
<organism evidence="3 4">
    <name type="scientific">Pseudobowmanella zhangzhouensis</name>
    <dbReference type="NCBI Taxonomy" id="1537679"/>
    <lineage>
        <taxon>Bacteria</taxon>
        <taxon>Pseudomonadati</taxon>
        <taxon>Pseudomonadota</taxon>
        <taxon>Gammaproteobacteria</taxon>
        <taxon>Alteromonadales</taxon>
        <taxon>Alteromonadaceae</taxon>
    </lineage>
</organism>
<dbReference type="EMBL" id="JBHSUS010000001">
    <property type="protein sequence ID" value="MFC6439224.1"/>
    <property type="molecule type" value="Genomic_DNA"/>
</dbReference>
<dbReference type="PRINTS" id="PR01270">
    <property type="entry name" value="HDASUPER"/>
</dbReference>
<evidence type="ECO:0000256" key="1">
    <source>
        <dbReference type="ARBA" id="ARBA00005947"/>
    </source>
</evidence>
<accession>A0ABW1XGR9</accession>
<dbReference type="InterPro" id="IPR037138">
    <property type="entry name" value="His_deacetylse_dom_sf"/>
</dbReference>
<name>A0ABW1XGR9_9ALTE</name>
<sequence>MNFLYISHPACHLHDLGDDHPESPARLDAINDRLIASGVDFTIMRDDAPQVTIEQLYRVHDKAYVDKIFAQTPEHGTVQLDPDTAMMPRSLDAALYAAGANVMAVDAVMQGKASQAFCAVRPPGHHAEKDKAMGFCIFNNVAVAAAHAMAEYGLQRVAIIDFDVHHGNGTEDIFFDDERVLFCSSFQYPFYPYEVGLGNEHILNLPLPAGTDSEAFQTAVSEQWLDKLDAFAPQLILFSAGFDAHFEDEMAHFRLVETDYDWITRKVKAIADKHCDGKMVSTLEGGYALSALARSVTVHIKAMMG</sequence>
<evidence type="ECO:0000313" key="3">
    <source>
        <dbReference type="EMBL" id="MFC6439224.1"/>
    </source>
</evidence>
<evidence type="ECO:0000259" key="2">
    <source>
        <dbReference type="Pfam" id="PF00850"/>
    </source>
</evidence>
<dbReference type="SUPFAM" id="SSF52768">
    <property type="entry name" value="Arginase/deacetylase"/>
    <property type="match status" value="1"/>
</dbReference>
<dbReference type="RefSeq" id="WP_131257497.1">
    <property type="nucleotide sequence ID" value="NZ_JBHSUS010000001.1"/>
</dbReference>
<dbReference type="InterPro" id="IPR000286">
    <property type="entry name" value="HDACs"/>
</dbReference>
<reference evidence="4" key="1">
    <citation type="journal article" date="2019" name="Int. J. Syst. Evol. Microbiol.">
        <title>The Global Catalogue of Microorganisms (GCM) 10K type strain sequencing project: providing services to taxonomists for standard genome sequencing and annotation.</title>
        <authorList>
            <consortium name="The Broad Institute Genomics Platform"/>
            <consortium name="The Broad Institute Genome Sequencing Center for Infectious Disease"/>
            <person name="Wu L."/>
            <person name="Ma J."/>
        </authorList>
    </citation>
    <scope>NUCLEOTIDE SEQUENCE [LARGE SCALE GENOMIC DNA]</scope>
    <source>
        <strain evidence="4">CGMCC 1.16031</strain>
    </source>
</reference>
<feature type="domain" description="Histone deacetylase" evidence="2">
    <location>
        <begin position="20"/>
        <end position="303"/>
    </location>
</feature>
<keyword evidence="4" id="KW-1185">Reference proteome</keyword>
<dbReference type="CDD" id="cd11599">
    <property type="entry name" value="HDAC_classII_2"/>
    <property type="match status" value="1"/>
</dbReference>
<dbReference type="Gene3D" id="3.40.800.20">
    <property type="entry name" value="Histone deacetylase domain"/>
    <property type="match status" value="1"/>
</dbReference>
<proteinExistence type="inferred from homology"/>
<comment type="similarity">
    <text evidence="1">Belongs to the histone deacetylase family.</text>
</comment>
<dbReference type="Proteomes" id="UP001596364">
    <property type="component" value="Unassembled WGS sequence"/>
</dbReference>
<dbReference type="PANTHER" id="PTHR10625">
    <property type="entry name" value="HISTONE DEACETYLASE HDAC1-RELATED"/>
    <property type="match status" value="1"/>
</dbReference>
<dbReference type="InterPro" id="IPR023801">
    <property type="entry name" value="His_deacetylse_dom"/>
</dbReference>
<protein>
    <submittedName>
        <fullName evidence="3">Histone deacetylase family protein</fullName>
    </submittedName>
</protein>
<gene>
    <name evidence="3" type="ORF">ACFP85_03545</name>
</gene>